<dbReference type="STRING" id="84698.SAMN04488528_104618"/>
<dbReference type="AlphaFoldDB" id="A0A1I1AT52"/>
<accession>A0A1I1AT52</accession>
<gene>
    <name evidence="5" type="ORF">SAMN04488528_104618</name>
</gene>
<dbReference type="InterPro" id="IPR000415">
    <property type="entry name" value="Nitroreductase-like"/>
</dbReference>
<protein>
    <submittedName>
        <fullName evidence="5">Nitroreductase</fullName>
    </submittedName>
</protein>
<dbReference type="OrthoDB" id="9775805at2"/>
<sequence>MSNAVIECLKNHRSIRNFEKKKIEKKVLDEILESGIRAANGGNLQGYSLVVIDDQDKMKELGIYDTPLVIIALADVYRNKKWFETFGEKETPVNTTYSFFINNWDALICLQNIVVAAESLGVGTYYNGNVTSMDVKSVINNPKYTFPAGMVCLGYPKNEGRLLDRLPMEAVVHYNSYKIPTEQDIKKWYGEKEHFFQTRNTEKRLQEFKNSGIFNLAEAYSKNKFKKDELDELSEGIKRNITQSGYDVL</sequence>
<dbReference type="SUPFAM" id="SSF55469">
    <property type="entry name" value="FMN-dependent nitroreductase-like"/>
    <property type="match status" value="1"/>
</dbReference>
<evidence type="ECO:0000313" key="6">
    <source>
        <dbReference type="Proteomes" id="UP000198619"/>
    </source>
</evidence>
<organism evidence="5 6">
    <name type="scientific">Clostridium frigidicarnis</name>
    <dbReference type="NCBI Taxonomy" id="84698"/>
    <lineage>
        <taxon>Bacteria</taxon>
        <taxon>Bacillati</taxon>
        <taxon>Bacillota</taxon>
        <taxon>Clostridia</taxon>
        <taxon>Eubacteriales</taxon>
        <taxon>Clostridiaceae</taxon>
        <taxon>Clostridium</taxon>
    </lineage>
</organism>
<dbReference type="Pfam" id="PF14512">
    <property type="entry name" value="TM1586_NiRdase"/>
    <property type="match status" value="1"/>
</dbReference>
<dbReference type="Proteomes" id="UP000198619">
    <property type="component" value="Unassembled WGS sequence"/>
</dbReference>
<proteinExistence type="predicted"/>
<name>A0A1I1AT52_9CLOT</name>
<reference evidence="5 6" key="1">
    <citation type="submission" date="2016-10" db="EMBL/GenBank/DDBJ databases">
        <authorList>
            <person name="de Groot N.N."/>
        </authorList>
    </citation>
    <scope>NUCLEOTIDE SEQUENCE [LARGE SCALE GENOMIC DNA]</scope>
    <source>
        <strain evidence="5 6">DSM 12271</strain>
    </source>
</reference>
<dbReference type="GO" id="GO:0016491">
    <property type="term" value="F:oxidoreductase activity"/>
    <property type="evidence" value="ECO:0007669"/>
    <property type="project" value="UniProtKB-KW"/>
</dbReference>
<keyword evidence="1" id="KW-0285">Flavoprotein</keyword>
<keyword evidence="6" id="KW-1185">Reference proteome</keyword>
<keyword evidence="3" id="KW-0560">Oxidoreductase</keyword>
<dbReference type="InterPro" id="IPR029478">
    <property type="entry name" value="TM1586_NiRdase"/>
</dbReference>
<feature type="domain" description="Putative nitroreductase TM1586" evidence="4">
    <location>
        <begin position="5"/>
        <end position="182"/>
    </location>
</feature>
<dbReference type="RefSeq" id="WP_090042950.1">
    <property type="nucleotide sequence ID" value="NZ_FOKI01000046.1"/>
</dbReference>
<evidence type="ECO:0000256" key="2">
    <source>
        <dbReference type="ARBA" id="ARBA00022643"/>
    </source>
</evidence>
<dbReference type="EMBL" id="FOKI01000046">
    <property type="protein sequence ID" value="SFB41269.1"/>
    <property type="molecule type" value="Genomic_DNA"/>
</dbReference>
<evidence type="ECO:0000313" key="5">
    <source>
        <dbReference type="EMBL" id="SFB41269.1"/>
    </source>
</evidence>
<dbReference type="InterPro" id="IPR016446">
    <property type="entry name" value="Flavin_OxRdtase_Frp"/>
</dbReference>
<dbReference type="PANTHER" id="PTHR43425">
    <property type="entry name" value="OXYGEN-INSENSITIVE NADPH NITROREDUCTASE"/>
    <property type="match status" value="1"/>
</dbReference>
<dbReference type="PANTHER" id="PTHR43425:SF2">
    <property type="entry name" value="OXYGEN-INSENSITIVE NADPH NITROREDUCTASE"/>
    <property type="match status" value="1"/>
</dbReference>
<evidence type="ECO:0000259" key="4">
    <source>
        <dbReference type="Pfam" id="PF14512"/>
    </source>
</evidence>
<dbReference type="Gene3D" id="3.40.109.10">
    <property type="entry name" value="NADH Oxidase"/>
    <property type="match status" value="1"/>
</dbReference>
<evidence type="ECO:0000256" key="1">
    <source>
        <dbReference type="ARBA" id="ARBA00022630"/>
    </source>
</evidence>
<keyword evidence="2" id="KW-0288">FMN</keyword>
<evidence type="ECO:0000256" key="3">
    <source>
        <dbReference type="ARBA" id="ARBA00023002"/>
    </source>
</evidence>